<protein>
    <submittedName>
        <fullName evidence="7">S9 family peptidase</fullName>
    </submittedName>
</protein>
<keyword evidence="3" id="KW-0378">Hydrolase</keyword>
<dbReference type="PROSITE" id="PS00708">
    <property type="entry name" value="PRO_ENDOPEP_SER"/>
    <property type="match status" value="1"/>
</dbReference>
<dbReference type="AlphaFoldDB" id="A0A5B8XQQ4"/>
<dbReference type="GO" id="GO:0006508">
    <property type="term" value="P:proteolysis"/>
    <property type="evidence" value="ECO:0007669"/>
    <property type="project" value="UniProtKB-KW"/>
</dbReference>
<dbReference type="Pfam" id="PF00326">
    <property type="entry name" value="Peptidase_S9"/>
    <property type="match status" value="1"/>
</dbReference>
<dbReference type="KEGG" id="bbae:FRD01_11920"/>
<feature type="domain" description="Peptidase S9 prolyl oligopeptidase catalytic" evidence="5">
    <location>
        <begin position="465"/>
        <end position="678"/>
    </location>
</feature>
<dbReference type="InterPro" id="IPR029058">
    <property type="entry name" value="AB_hydrolase_fold"/>
</dbReference>
<dbReference type="GO" id="GO:0004252">
    <property type="term" value="F:serine-type endopeptidase activity"/>
    <property type="evidence" value="ECO:0007669"/>
    <property type="project" value="InterPro"/>
</dbReference>
<accession>A0A5B8XQQ4</accession>
<keyword evidence="8" id="KW-1185">Reference proteome</keyword>
<dbReference type="InterPro" id="IPR051543">
    <property type="entry name" value="Serine_Peptidase_S9A"/>
</dbReference>
<name>A0A5B8XQQ4_9DELT</name>
<dbReference type="InterPro" id="IPR001375">
    <property type="entry name" value="Peptidase_S9_cat"/>
</dbReference>
<dbReference type="PANTHER" id="PTHR11757">
    <property type="entry name" value="PROTEASE FAMILY S9A OLIGOPEPTIDASE"/>
    <property type="match status" value="1"/>
</dbReference>
<dbReference type="Gene3D" id="2.130.10.120">
    <property type="entry name" value="Prolyl oligopeptidase, N-terminal domain"/>
    <property type="match status" value="1"/>
</dbReference>
<evidence type="ECO:0000256" key="1">
    <source>
        <dbReference type="ARBA" id="ARBA00005228"/>
    </source>
</evidence>
<dbReference type="OrthoDB" id="9801421at2"/>
<dbReference type="SUPFAM" id="SSF50993">
    <property type="entry name" value="Peptidase/esterase 'gauge' domain"/>
    <property type="match status" value="1"/>
</dbReference>
<evidence type="ECO:0000256" key="2">
    <source>
        <dbReference type="ARBA" id="ARBA00022670"/>
    </source>
</evidence>
<comment type="similarity">
    <text evidence="1">Belongs to the peptidase S9A family.</text>
</comment>
<dbReference type="FunFam" id="3.40.50.1820:FF:000005">
    <property type="entry name" value="Prolyl endopeptidase"/>
    <property type="match status" value="1"/>
</dbReference>
<gene>
    <name evidence="7" type="ORF">FRD01_11920</name>
</gene>
<dbReference type="Gene3D" id="3.40.50.1820">
    <property type="entry name" value="alpha/beta hydrolase"/>
    <property type="match status" value="1"/>
</dbReference>
<reference evidence="7 8" key="1">
    <citation type="submission" date="2019-08" db="EMBL/GenBank/DDBJ databases">
        <authorList>
            <person name="Liang Q."/>
        </authorList>
    </citation>
    <scope>NUCLEOTIDE SEQUENCE [LARGE SCALE GENOMIC DNA]</scope>
    <source>
        <strain evidence="7 8">V1718</strain>
    </source>
</reference>
<evidence type="ECO:0000256" key="3">
    <source>
        <dbReference type="ARBA" id="ARBA00022801"/>
    </source>
</evidence>
<feature type="domain" description="Peptidase S9A N-terminal" evidence="6">
    <location>
        <begin position="8"/>
        <end position="405"/>
    </location>
</feature>
<dbReference type="InterPro" id="IPR002470">
    <property type="entry name" value="Peptidase_S9A"/>
</dbReference>
<dbReference type="Pfam" id="PF02897">
    <property type="entry name" value="Peptidase_S9_N"/>
    <property type="match status" value="1"/>
</dbReference>
<dbReference type="InterPro" id="IPR002471">
    <property type="entry name" value="Pept_S9_AS"/>
</dbReference>
<dbReference type="PANTHER" id="PTHR11757:SF19">
    <property type="entry name" value="PROLYL ENDOPEPTIDASE-LIKE"/>
    <property type="match status" value="1"/>
</dbReference>
<evidence type="ECO:0000259" key="6">
    <source>
        <dbReference type="Pfam" id="PF02897"/>
    </source>
</evidence>
<organism evidence="7 8">
    <name type="scientific">Microvenator marinus</name>
    <dbReference type="NCBI Taxonomy" id="2600177"/>
    <lineage>
        <taxon>Bacteria</taxon>
        <taxon>Deltaproteobacteria</taxon>
        <taxon>Bradymonadales</taxon>
        <taxon>Microvenatoraceae</taxon>
        <taxon>Microvenator</taxon>
    </lineage>
</organism>
<dbReference type="PRINTS" id="PR00862">
    <property type="entry name" value="PROLIGOPTASE"/>
</dbReference>
<dbReference type="SUPFAM" id="SSF53474">
    <property type="entry name" value="alpha/beta-Hydrolases"/>
    <property type="match status" value="1"/>
</dbReference>
<sequence>MSQVESAPKAKQVPHELEAHGEVRVDNYYWLNQKENPEVIAYLEAENTWAESKMAHTKELQESLFEEMVSRIKEDDESPPYFHGGYWYYSRTIKDKNYEVYCRKEKTLEASEQVLLDGNQMAEGKEYFALGAMEPSPDHRWLAYSTDYLGNERYTLRVRDLQTGKDTDTEVPDTYYSLAWANDNKTLFYTRVDEANRPYQVWKHVLGTDASADALIFEEDDDAFFLGVQRTRSGKYLVINLQSKVTTETWLLDANAPEGEFKLFSPRKQSVEYYVAHHEDSFYVMTNDGATNFKLMKTSENATEAANWTEVIAHNPEVTLSGIDTFKNFLVVTERRSGVNTLRVRNFASGEEKYVPFPEASYTVRTTNNEEYGTTTLRYAYASLTTPRSIFDYDMTTGETKLVKETEVPNYDRTEFESQRIYATAADGTKVPISIVYKKGALDNGPAPLFLTGYGSYGISYDPGFRSSRVALLERGIVFGIAHIRGGGDMGRMWYEDGKFDKKMNTFTDFISASEHLINQGITRTDILAIEGGSAGGLLMGAVLNMRPDLFGAAIASVPFVDVLTTILDPSLPLTVIEWEEWGNPAEKKYYDYIKSYSPYDNVKAQDYPAMLVTAGLNDPRVSYWEPAKWVAKLRTLKTDSNVLMLKTNMGAGHGGASGRYDYLKELAFEYAFVINQITQRTFDER</sequence>
<evidence type="ECO:0000313" key="8">
    <source>
        <dbReference type="Proteomes" id="UP000321595"/>
    </source>
</evidence>
<evidence type="ECO:0000256" key="4">
    <source>
        <dbReference type="ARBA" id="ARBA00022825"/>
    </source>
</evidence>
<dbReference type="Proteomes" id="UP000321595">
    <property type="component" value="Chromosome"/>
</dbReference>
<evidence type="ECO:0000313" key="7">
    <source>
        <dbReference type="EMBL" id="QED27930.1"/>
    </source>
</evidence>
<dbReference type="EMBL" id="CP042467">
    <property type="protein sequence ID" value="QED27930.1"/>
    <property type="molecule type" value="Genomic_DNA"/>
</dbReference>
<proteinExistence type="inferred from homology"/>
<keyword evidence="2" id="KW-0645">Protease</keyword>
<dbReference type="InterPro" id="IPR023302">
    <property type="entry name" value="Pept_S9A_N"/>
</dbReference>
<keyword evidence="4" id="KW-0720">Serine protease</keyword>
<dbReference type="RefSeq" id="WP_146959909.1">
    <property type="nucleotide sequence ID" value="NZ_CP042467.1"/>
</dbReference>
<evidence type="ECO:0000259" key="5">
    <source>
        <dbReference type="Pfam" id="PF00326"/>
    </source>
</evidence>